<accession>A0AA88IXE6</accession>
<protein>
    <submittedName>
        <fullName evidence="1">Uncharacterized protein</fullName>
    </submittedName>
</protein>
<sequence>MLLNLEKETLPNLGVGVLVIHFVRGVSQTLRARSSNPGVELVALCSCEVNHCSICVSNVLISSDIILCIITVMFIVPGGTGPSSSGVDFGIECQVEPVFLRELVSGACCVCVRGSFAAGVFPGMDRGCIGATGLQRCHCGQLASQGLILSTDTFHLRLLSIVLLGPHGGRQTVDARNLRSNFNQD</sequence>
<proteinExistence type="predicted"/>
<name>A0AA88IXE6_FICCA</name>
<gene>
    <name evidence="1" type="ORF">TIFTF001_029027</name>
</gene>
<comment type="caution">
    <text evidence="1">The sequence shown here is derived from an EMBL/GenBank/DDBJ whole genome shotgun (WGS) entry which is preliminary data.</text>
</comment>
<keyword evidence="2" id="KW-1185">Reference proteome</keyword>
<dbReference type="AlphaFoldDB" id="A0AA88IXE6"/>
<evidence type="ECO:0000313" key="2">
    <source>
        <dbReference type="Proteomes" id="UP001187192"/>
    </source>
</evidence>
<dbReference type="EMBL" id="BTGU01000093">
    <property type="protein sequence ID" value="GMN59928.1"/>
    <property type="molecule type" value="Genomic_DNA"/>
</dbReference>
<organism evidence="1 2">
    <name type="scientific">Ficus carica</name>
    <name type="common">Common fig</name>
    <dbReference type="NCBI Taxonomy" id="3494"/>
    <lineage>
        <taxon>Eukaryota</taxon>
        <taxon>Viridiplantae</taxon>
        <taxon>Streptophyta</taxon>
        <taxon>Embryophyta</taxon>
        <taxon>Tracheophyta</taxon>
        <taxon>Spermatophyta</taxon>
        <taxon>Magnoliopsida</taxon>
        <taxon>eudicotyledons</taxon>
        <taxon>Gunneridae</taxon>
        <taxon>Pentapetalae</taxon>
        <taxon>rosids</taxon>
        <taxon>fabids</taxon>
        <taxon>Rosales</taxon>
        <taxon>Moraceae</taxon>
        <taxon>Ficeae</taxon>
        <taxon>Ficus</taxon>
    </lineage>
</organism>
<dbReference type="Proteomes" id="UP001187192">
    <property type="component" value="Unassembled WGS sequence"/>
</dbReference>
<reference evidence="1" key="1">
    <citation type="submission" date="2023-07" db="EMBL/GenBank/DDBJ databases">
        <title>draft genome sequence of fig (Ficus carica).</title>
        <authorList>
            <person name="Takahashi T."/>
            <person name="Nishimura K."/>
        </authorList>
    </citation>
    <scope>NUCLEOTIDE SEQUENCE</scope>
</reference>
<evidence type="ECO:0000313" key="1">
    <source>
        <dbReference type="EMBL" id="GMN59928.1"/>
    </source>
</evidence>